<keyword evidence="2" id="KW-1185">Reference proteome</keyword>
<name>A0A2I1D009_ASPC2</name>
<reference evidence="1" key="1">
    <citation type="submission" date="2016-12" db="EMBL/GenBank/DDBJ databases">
        <title>The genomes of Aspergillus section Nigri reveals drivers in fungal speciation.</title>
        <authorList>
            <consortium name="DOE Joint Genome Institute"/>
            <person name="Vesth T.C."/>
            <person name="Nybo J."/>
            <person name="Theobald S."/>
            <person name="Brandl J."/>
            <person name="Frisvad J.C."/>
            <person name="Nielsen K.F."/>
            <person name="Lyhne E.K."/>
            <person name="Kogle M.E."/>
            <person name="Kuo A."/>
            <person name="Riley R."/>
            <person name="Clum A."/>
            <person name="Nolan M."/>
            <person name="Lipzen A."/>
            <person name="Salamov A."/>
            <person name="Henrissat B."/>
            <person name="Wiebenga A."/>
            <person name="De vries R.P."/>
            <person name="Grigoriev I.V."/>
            <person name="Mortensen U.H."/>
            <person name="Andersen M.R."/>
            <person name="Baker S.E."/>
        </authorList>
    </citation>
    <scope>NUCLEOTIDE SEQUENCE</scope>
    <source>
        <strain evidence="1">IBT 28561</strain>
    </source>
</reference>
<dbReference type="EMBL" id="MSFM01000008">
    <property type="protein sequence ID" value="PKY03206.1"/>
    <property type="molecule type" value="Genomic_DNA"/>
</dbReference>
<dbReference type="AlphaFoldDB" id="A0A2I1D009"/>
<comment type="caution">
    <text evidence="1">The sequence shown here is derived from an EMBL/GenBank/DDBJ whole genome shotgun (WGS) entry which is preliminary data.</text>
</comment>
<gene>
    <name evidence="1" type="ORF">P168DRAFT_179562</name>
</gene>
<organism evidence="1 2">
    <name type="scientific">Aspergillus campestris (strain IBT 28561)</name>
    <dbReference type="NCBI Taxonomy" id="1392248"/>
    <lineage>
        <taxon>Eukaryota</taxon>
        <taxon>Fungi</taxon>
        <taxon>Dikarya</taxon>
        <taxon>Ascomycota</taxon>
        <taxon>Pezizomycotina</taxon>
        <taxon>Eurotiomycetes</taxon>
        <taxon>Eurotiomycetidae</taxon>
        <taxon>Eurotiales</taxon>
        <taxon>Aspergillaceae</taxon>
        <taxon>Aspergillus</taxon>
        <taxon>Aspergillus subgen. Circumdati</taxon>
    </lineage>
</organism>
<evidence type="ECO:0000313" key="1">
    <source>
        <dbReference type="EMBL" id="PKY03206.1"/>
    </source>
</evidence>
<evidence type="ECO:0000313" key="2">
    <source>
        <dbReference type="Proteomes" id="UP000234254"/>
    </source>
</evidence>
<dbReference type="GeneID" id="36540465"/>
<protein>
    <submittedName>
        <fullName evidence="1">Uncharacterized protein</fullName>
    </submittedName>
</protein>
<accession>A0A2I1D009</accession>
<dbReference type="VEuPathDB" id="FungiDB:P168DRAFT_179562"/>
<sequence>MLGAGRQSDWEGRIPKYLSCTVLFVYSFSISFSYSCSVQDLISSDDADVGRMRWMLEVEGSFDEGPDHHVMAMLQAPWRLLDWMDSVRCHSTWSVMESGCYMISRRGKNPGSWPIPLAQIWK</sequence>
<proteinExistence type="predicted"/>
<dbReference type="Proteomes" id="UP000234254">
    <property type="component" value="Unassembled WGS sequence"/>
</dbReference>
<dbReference type="RefSeq" id="XP_024691800.1">
    <property type="nucleotide sequence ID" value="XM_024832941.1"/>
</dbReference>